<dbReference type="EC" id="3.4.19.-" evidence="1"/>
<dbReference type="Gene3D" id="2.30.40.10">
    <property type="entry name" value="Urease, subunit C, domain 1"/>
    <property type="match status" value="1"/>
</dbReference>
<evidence type="ECO:0000313" key="3">
    <source>
        <dbReference type="EMBL" id="MFC3152244.1"/>
    </source>
</evidence>
<evidence type="ECO:0000256" key="1">
    <source>
        <dbReference type="PIRNR" id="PIRNR001238"/>
    </source>
</evidence>
<dbReference type="InterPro" id="IPR006680">
    <property type="entry name" value="Amidohydro-rel"/>
</dbReference>
<protein>
    <recommendedName>
        <fullName evidence="1">Isoaspartyl dipeptidase</fullName>
        <ecNumber evidence="1">3.4.19.-</ecNumber>
    </recommendedName>
</protein>
<reference evidence="4" key="1">
    <citation type="journal article" date="2019" name="Int. J. Syst. Evol. Microbiol.">
        <title>The Global Catalogue of Microorganisms (GCM) 10K type strain sequencing project: providing services to taxonomists for standard genome sequencing and annotation.</title>
        <authorList>
            <consortium name="The Broad Institute Genomics Platform"/>
            <consortium name="The Broad Institute Genome Sequencing Center for Infectious Disease"/>
            <person name="Wu L."/>
            <person name="Ma J."/>
        </authorList>
    </citation>
    <scope>NUCLEOTIDE SEQUENCE [LARGE SCALE GENOMIC DNA]</scope>
    <source>
        <strain evidence="4">KCTC 52438</strain>
    </source>
</reference>
<gene>
    <name evidence="3" type="primary">iadA</name>
    <name evidence="3" type="ORF">ACFOEK_14510</name>
</gene>
<dbReference type="InterPro" id="IPR050378">
    <property type="entry name" value="Metallo-dep_Hydrolases_sf"/>
</dbReference>
<name>A0ABV7HHN7_9GAMM</name>
<keyword evidence="1" id="KW-0479">Metal-binding</keyword>
<evidence type="ECO:0000313" key="4">
    <source>
        <dbReference type="Proteomes" id="UP001595476"/>
    </source>
</evidence>
<dbReference type="EMBL" id="JBHRSZ010000006">
    <property type="protein sequence ID" value="MFC3152244.1"/>
    <property type="molecule type" value="Genomic_DNA"/>
</dbReference>
<dbReference type="InterPro" id="IPR032466">
    <property type="entry name" value="Metal_Hydrolase"/>
</dbReference>
<comment type="similarity">
    <text evidence="1">Belongs to the peptidase M38 family.</text>
</comment>
<comment type="function">
    <text evidence="1">Catalyzes the hydrolytic cleavage of a subset of L-isoaspartyl (L-beta-aspartyl) dipeptides. Used to degrade proteins damaged by L-isoaspartyl residues formation.</text>
</comment>
<dbReference type="InterPro" id="IPR010229">
    <property type="entry name" value="Pept_M38_dipep"/>
</dbReference>
<proteinExistence type="inferred from homology"/>
<keyword evidence="1" id="KW-0482">Metalloprotease</keyword>
<keyword evidence="1" id="KW-0862">Zinc</keyword>
<dbReference type="InterPro" id="IPR011059">
    <property type="entry name" value="Metal-dep_hydrolase_composite"/>
</dbReference>
<keyword evidence="1 3" id="KW-0378">Hydrolase</keyword>
<keyword evidence="4" id="KW-1185">Reference proteome</keyword>
<feature type="domain" description="Amidohydrolase-related" evidence="2">
    <location>
        <begin position="263"/>
        <end position="372"/>
    </location>
</feature>
<dbReference type="Proteomes" id="UP001595476">
    <property type="component" value="Unassembled WGS sequence"/>
</dbReference>
<dbReference type="PIRSF" id="PIRSF001238">
    <property type="entry name" value="IadA"/>
    <property type="match status" value="1"/>
</dbReference>
<organism evidence="3 4">
    <name type="scientific">Litoribrevibacter euphylliae</name>
    <dbReference type="NCBI Taxonomy" id="1834034"/>
    <lineage>
        <taxon>Bacteria</taxon>
        <taxon>Pseudomonadati</taxon>
        <taxon>Pseudomonadota</taxon>
        <taxon>Gammaproteobacteria</taxon>
        <taxon>Oceanospirillales</taxon>
        <taxon>Oceanospirillaceae</taxon>
        <taxon>Litoribrevibacter</taxon>
    </lineage>
</organism>
<comment type="subcellular location">
    <subcellularLocation>
        <location evidence="1">Cytoplasm</location>
    </subcellularLocation>
</comment>
<dbReference type="PANTHER" id="PTHR11647:SF1">
    <property type="entry name" value="COLLAPSIN RESPONSE MEDIATOR PROTEIN"/>
    <property type="match status" value="1"/>
</dbReference>
<dbReference type="NCBIfam" id="TIGR01975">
    <property type="entry name" value="isoAsp_dipep"/>
    <property type="match status" value="1"/>
</dbReference>
<dbReference type="RefSeq" id="WP_386722172.1">
    <property type="nucleotide sequence ID" value="NZ_JBHRSZ010000006.1"/>
</dbReference>
<dbReference type="GO" id="GO:0008798">
    <property type="term" value="F:beta-aspartyl-peptidase activity"/>
    <property type="evidence" value="ECO:0007669"/>
    <property type="project" value="UniProtKB-EC"/>
</dbReference>
<comment type="cofactor">
    <cofactor evidence="1">
        <name>Zn(2+)</name>
        <dbReference type="ChEBI" id="CHEBI:29105"/>
    </cofactor>
    <text evidence="1">Binds 2 Zn(2+) ions per subunit.</text>
</comment>
<comment type="PTM">
    <text evidence="1">Carboxylation allows a single lysine to coordinate two zinc ions.</text>
</comment>
<dbReference type="Gene3D" id="3.20.20.140">
    <property type="entry name" value="Metal-dependent hydrolases"/>
    <property type="match status" value="1"/>
</dbReference>
<dbReference type="SUPFAM" id="SSF51556">
    <property type="entry name" value="Metallo-dependent hydrolases"/>
    <property type="match status" value="1"/>
</dbReference>
<dbReference type="PANTHER" id="PTHR11647">
    <property type="entry name" value="HYDRANTOINASE/DIHYDROPYRIMIDINASE FAMILY MEMBER"/>
    <property type="match status" value="1"/>
</dbReference>
<evidence type="ECO:0000259" key="2">
    <source>
        <dbReference type="Pfam" id="PF01979"/>
    </source>
</evidence>
<comment type="caution">
    <text evidence="3">The sequence shown here is derived from an EMBL/GenBank/DDBJ whole genome shotgun (WGS) entry which is preliminary data.</text>
</comment>
<dbReference type="Pfam" id="PF01979">
    <property type="entry name" value="Amidohydro_1"/>
    <property type="match status" value="1"/>
</dbReference>
<sequence>MYLIKGAEVYSPRYLGQQDVLIAGCQIVSVCKNIELSTSVDVDVIDGRGKVLAPGLVDSLVHIIGGGGEGGFTTRTPEMHLSDAVKAGVTTMVGVLGTDSVTRTLTNLLAKAHALEEEGLTLYCHTGSYQTPARTLFDAIDKDIILIDKFIGVGEVAISDHRSSQPSTQELARLAAQTRVGGMLSGKAGIVSVHVGDADTCLQPLLDVVSNSDIPITQFYPTHINRTQTLLDAGKEFARLGGYLDLTASTTPEILAAGEVKCAEALWQLLDAGVPVEQITFSSDGFASLPDFDDEGRLRGLKVGSLTSLLDEVRDAVSDHEVPLEKALTVVTQTPAEILKLPRKGRIEKEADADVLLLDAATLELDTVFAKGQKMMANGVLLKKGLFE</sequence>
<dbReference type="SUPFAM" id="SSF51338">
    <property type="entry name" value="Composite domain of metallo-dependent hydrolases"/>
    <property type="match status" value="1"/>
</dbReference>
<accession>A0ABV7HHN7</accession>
<keyword evidence="1" id="KW-0645">Protease</keyword>